<sequence length="295" mass="30043">MSPRLPFLIAASLLTANAVQAQVALPPRALAPLAPSVVVQPALEASSSLPTAPLPPGASDRPDPPPPHRARRTAGEATVVSGRIQHWLVNPNGEADGIVLADGTQVAFPPHLAQEVTGLAKVGDTLQVTGWRAPGVPVMRAQSLSAHGRTVTDRPPEGAPRPPREPGALAALSASGTIERLLYNDRGDAHGVVLSDKTIVRFPPHVGARLASQLTVGSGLYAVGWGTRGTHGSAMEATRIGATADSLREVFGPPQAMGDNPPGEAAPPVQPGAASQAGPMTMRGPAGNPPPAPAP</sequence>
<comment type="caution">
    <text evidence="3">The sequence shown here is derived from an EMBL/GenBank/DDBJ whole genome shotgun (WGS) entry which is preliminary data.</text>
</comment>
<evidence type="ECO:0000313" key="3">
    <source>
        <dbReference type="EMBL" id="NYE81653.1"/>
    </source>
</evidence>
<dbReference type="Proteomes" id="UP000542125">
    <property type="component" value="Unassembled WGS sequence"/>
</dbReference>
<keyword evidence="4" id="KW-1185">Reference proteome</keyword>
<dbReference type="EMBL" id="JACBYR010000001">
    <property type="protein sequence ID" value="NYE81653.1"/>
    <property type="molecule type" value="Genomic_DNA"/>
</dbReference>
<feature type="signal peptide" evidence="2">
    <location>
        <begin position="1"/>
        <end position="21"/>
    </location>
</feature>
<feature type="region of interest" description="Disordered" evidence="1">
    <location>
        <begin position="250"/>
        <end position="295"/>
    </location>
</feature>
<gene>
    <name evidence="3" type="ORF">FHW18_000924</name>
</gene>
<feature type="chain" id="PRO_5030570496" description="Secreted protein" evidence="2">
    <location>
        <begin position="22"/>
        <end position="295"/>
    </location>
</feature>
<evidence type="ECO:0008006" key="5">
    <source>
        <dbReference type="Google" id="ProtNLM"/>
    </source>
</evidence>
<feature type="region of interest" description="Disordered" evidence="1">
    <location>
        <begin position="143"/>
        <end position="166"/>
    </location>
</feature>
<evidence type="ECO:0000313" key="4">
    <source>
        <dbReference type="Proteomes" id="UP000542125"/>
    </source>
</evidence>
<accession>A0A7Y9ISB3</accession>
<keyword evidence="2" id="KW-0732">Signal</keyword>
<organism evidence="3 4">
    <name type="scientific">Pigmentiphaga litoralis</name>
    <dbReference type="NCBI Taxonomy" id="516702"/>
    <lineage>
        <taxon>Bacteria</taxon>
        <taxon>Pseudomonadati</taxon>
        <taxon>Pseudomonadota</taxon>
        <taxon>Betaproteobacteria</taxon>
        <taxon>Burkholderiales</taxon>
        <taxon>Alcaligenaceae</taxon>
        <taxon>Pigmentiphaga</taxon>
    </lineage>
</organism>
<dbReference type="AlphaFoldDB" id="A0A7Y9ISB3"/>
<evidence type="ECO:0000256" key="1">
    <source>
        <dbReference type="SAM" id="MobiDB-lite"/>
    </source>
</evidence>
<dbReference type="RefSeq" id="WP_179583801.1">
    <property type="nucleotide sequence ID" value="NZ_JACBYR010000001.1"/>
</dbReference>
<reference evidence="3 4" key="1">
    <citation type="submission" date="2020-07" db="EMBL/GenBank/DDBJ databases">
        <title>Genomic Encyclopedia of Type Strains, Phase IV (KMG-V): Genome sequencing to study the core and pangenomes of soil and plant-associated prokaryotes.</title>
        <authorList>
            <person name="Whitman W."/>
        </authorList>
    </citation>
    <scope>NUCLEOTIDE SEQUENCE [LARGE SCALE GENOMIC DNA]</scope>
    <source>
        <strain evidence="3 4">SAS40</strain>
    </source>
</reference>
<proteinExistence type="predicted"/>
<protein>
    <recommendedName>
        <fullName evidence="5">Secreted protein</fullName>
    </recommendedName>
</protein>
<feature type="region of interest" description="Disordered" evidence="1">
    <location>
        <begin position="47"/>
        <end position="76"/>
    </location>
</feature>
<evidence type="ECO:0000256" key="2">
    <source>
        <dbReference type="SAM" id="SignalP"/>
    </source>
</evidence>
<name>A0A7Y9ISB3_9BURK</name>